<reference evidence="2" key="1">
    <citation type="journal article" date="2014" name="Nat. Commun.">
        <title>Genomic adaptations of the halophilic Dead Sea filamentous fungus Eurotium rubrum.</title>
        <authorList>
            <person name="Kis-Papo T."/>
            <person name="Weig A.R."/>
            <person name="Riley R."/>
            <person name="Persoh D."/>
            <person name="Salamov A."/>
            <person name="Sun H."/>
            <person name="Lipzen A."/>
            <person name="Wasser S.P."/>
            <person name="Rambold G."/>
            <person name="Grigoriev I.V."/>
            <person name="Nevo E."/>
        </authorList>
    </citation>
    <scope>NUCLEOTIDE SEQUENCE [LARGE SCALE GENOMIC DNA]</scope>
    <source>
        <strain evidence="2">CBS 135680</strain>
    </source>
</reference>
<dbReference type="PANTHER" id="PTHR38119:SF2">
    <property type="entry name" value="TRANSCRIPTION FACTOR DOMAIN-CONTAINING PROTEIN"/>
    <property type="match status" value="1"/>
</dbReference>
<organism evidence="1 2">
    <name type="scientific">Aspergillus ruber (strain CBS 135680)</name>
    <dbReference type="NCBI Taxonomy" id="1388766"/>
    <lineage>
        <taxon>Eukaryota</taxon>
        <taxon>Fungi</taxon>
        <taxon>Dikarya</taxon>
        <taxon>Ascomycota</taxon>
        <taxon>Pezizomycotina</taxon>
        <taxon>Eurotiomycetes</taxon>
        <taxon>Eurotiomycetidae</taxon>
        <taxon>Eurotiales</taxon>
        <taxon>Aspergillaceae</taxon>
        <taxon>Aspergillus</taxon>
        <taxon>Aspergillus subgen. Aspergillus</taxon>
    </lineage>
</organism>
<name>A0A017SN71_ASPRC</name>
<evidence type="ECO:0000313" key="2">
    <source>
        <dbReference type="Proteomes" id="UP000019804"/>
    </source>
</evidence>
<dbReference type="PANTHER" id="PTHR38119">
    <property type="entry name" value="BTB DOMAIN-CONTAINING PROTEIN-RELATED"/>
    <property type="match status" value="1"/>
</dbReference>
<dbReference type="Proteomes" id="UP000019804">
    <property type="component" value="Unassembled WGS sequence"/>
</dbReference>
<proteinExistence type="predicted"/>
<keyword evidence="2" id="KW-1185">Reference proteome</keyword>
<sequence length="229" mass="26400">MARIAGFPLFDDGNFNVLINPDMYILHASALGGGNCASCTRINEPGQLGATRLVLVPSAVQAKGVLQFEAFESYNRQLEKSAVTYRYRLVQTPPQTAEDIRASWEIMKAQETALLRVNRLIFHSIVWRSTIWVNLGIRMRSTVIYQEAVIYLVGIWKALNTTTISLLDPYTHYLCLKRYQELVLRKKTVECRIFSHYPRNMHRGTNSNLSCAFYANDIFMWMNICFFRQ</sequence>
<dbReference type="EMBL" id="KK088413">
    <property type="protein sequence ID" value="EYE98407.1"/>
    <property type="molecule type" value="Genomic_DNA"/>
</dbReference>
<gene>
    <name evidence="1" type="ORF">EURHEDRAFT_374495</name>
</gene>
<evidence type="ECO:0000313" key="1">
    <source>
        <dbReference type="EMBL" id="EYE98407.1"/>
    </source>
</evidence>
<accession>A0A017SN71</accession>
<dbReference type="HOGENOM" id="CLU_1209587_0_0_1"/>
<dbReference type="RefSeq" id="XP_040642095.1">
    <property type="nucleotide sequence ID" value="XM_040778642.1"/>
</dbReference>
<dbReference type="OrthoDB" id="2129688at2759"/>
<dbReference type="AlphaFoldDB" id="A0A017SN71"/>
<protein>
    <submittedName>
        <fullName evidence="1">Uncharacterized protein</fullName>
    </submittedName>
</protein>
<dbReference type="GeneID" id="63693766"/>
<dbReference type="STRING" id="1388766.A0A017SN71"/>